<feature type="binding site" evidence="10">
    <location>
        <begin position="534"/>
        <end position="535"/>
    </location>
    <ligand>
        <name>ATP</name>
        <dbReference type="ChEBI" id="CHEBI:30616"/>
    </ligand>
</feature>
<feature type="region of interest" description="Disordered" evidence="11">
    <location>
        <begin position="749"/>
        <end position="774"/>
    </location>
</feature>
<dbReference type="STRING" id="69332.A0A388KX55"/>
<comment type="cofactor">
    <cofactor evidence="10">
        <name>Zn(2+)</name>
        <dbReference type="ChEBI" id="CHEBI:29105"/>
    </cofactor>
    <text evidence="10">Binds 1 zinc ion per subunit.</text>
</comment>
<dbReference type="GO" id="GO:0042292">
    <property type="term" value="F:URM1 activating enzyme activity"/>
    <property type="evidence" value="ECO:0007669"/>
    <property type="project" value="TreeGrafter"/>
</dbReference>
<comment type="subcellular location">
    <subcellularLocation>
        <location evidence="1">Cytoplasm</location>
        <location evidence="1">Cytosol</location>
    </subcellularLocation>
</comment>
<comment type="similarity">
    <text evidence="10">In the N-terminal section; belongs to the HesA/MoeB/ThiF family. UBA4 subfamily.</text>
</comment>
<dbReference type="SMART" id="SM00450">
    <property type="entry name" value="RHOD"/>
    <property type="match status" value="1"/>
</dbReference>
<dbReference type="GO" id="GO:0046872">
    <property type="term" value="F:metal ion binding"/>
    <property type="evidence" value="ECO:0007669"/>
    <property type="project" value="UniProtKB-KW"/>
</dbReference>
<dbReference type="EC" id="2.8.1.11" evidence="10"/>
<dbReference type="InterPro" id="IPR035985">
    <property type="entry name" value="Ubiquitin-activating_enz"/>
</dbReference>
<evidence type="ECO:0000256" key="8">
    <source>
        <dbReference type="ARBA" id="ARBA00022840"/>
    </source>
</evidence>
<feature type="compositionally biased region" description="Basic and acidic residues" evidence="11">
    <location>
        <begin position="257"/>
        <end position="269"/>
    </location>
</feature>
<dbReference type="Gene3D" id="3.40.50.720">
    <property type="entry name" value="NAD(P)-binding Rossmann-like Domain"/>
    <property type="match status" value="1"/>
</dbReference>
<dbReference type="Gene3D" id="3.40.250.10">
    <property type="entry name" value="Rhodanese-like domain"/>
    <property type="match status" value="1"/>
</dbReference>
<dbReference type="HAMAP" id="MF_03049">
    <property type="entry name" value="MOCS3_Uba4"/>
    <property type="match status" value="1"/>
</dbReference>
<dbReference type="UniPathway" id="UPA00988"/>
<name>A0A388KX55_CHABU</name>
<dbReference type="GO" id="GO:0004792">
    <property type="term" value="F:thiosulfate-cyanide sulfurtransferase activity"/>
    <property type="evidence" value="ECO:0007669"/>
    <property type="project" value="TreeGrafter"/>
</dbReference>
<dbReference type="GO" id="GO:0006777">
    <property type="term" value="P:Mo-molybdopterin cofactor biosynthetic process"/>
    <property type="evidence" value="ECO:0007669"/>
    <property type="project" value="UniProtKB-UniRule"/>
</dbReference>
<dbReference type="UniPathway" id="UPA00344"/>
<comment type="caution">
    <text evidence="13">The sequence shown here is derived from an EMBL/GenBank/DDBJ whole genome shotgun (WGS) entry which is preliminary data.</text>
</comment>
<evidence type="ECO:0000256" key="11">
    <source>
        <dbReference type="SAM" id="MobiDB-lite"/>
    </source>
</evidence>
<reference evidence="13 14" key="1">
    <citation type="journal article" date="2018" name="Cell">
        <title>The Chara Genome: Secondary Complexity and Implications for Plant Terrestrialization.</title>
        <authorList>
            <person name="Nishiyama T."/>
            <person name="Sakayama H."/>
            <person name="Vries J.D."/>
            <person name="Buschmann H."/>
            <person name="Saint-Marcoux D."/>
            <person name="Ullrich K.K."/>
            <person name="Haas F.B."/>
            <person name="Vanderstraeten L."/>
            <person name="Becker D."/>
            <person name="Lang D."/>
            <person name="Vosolsobe S."/>
            <person name="Rombauts S."/>
            <person name="Wilhelmsson P.K.I."/>
            <person name="Janitza P."/>
            <person name="Kern R."/>
            <person name="Heyl A."/>
            <person name="Rumpler F."/>
            <person name="Villalobos L.I.A.C."/>
            <person name="Clay J.M."/>
            <person name="Skokan R."/>
            <person name="Toyoda A."/>
            <person name="Suzuki Y."/>
            <person name="Kagoshima H."/>
            <person name="Schijlen E."/>
            <person name="Tajeshwar N."/>
            <person name="Catarino B."/>
            <person name="Hetherington A.J."/>
            <person name="Saltykova A."/>
            <person name="Bonnot C."/>
            <person name="Breuninger H."/>
            <person name="Symeonidi A."/>
            <person name="Radhakrishnan G.V."/>
            <person name="Van Nieuwerburgh F."/>
            <person name="Deforce D."/>
            <person name="Chang C."/>
            <person name="Karol K.G."/>
            <person name="Hedrich R."/>
            <person name="Ulvskov P."/>
            <person name="Glockner G."/>
            <person name="Delwiche C.F."/>
            <person name="Petrasek J."/>
            <person name="Van de Peer Y."/>
            <person name="Friml J."/>
            <person name="Beilby M."/>
            <person name="Dolan L."/>
            <person name="Kohara Y."/>
            <person name="Sugano S."/>
            <person name="Fujiyama A."/>
            <person name="Delaux P.-M."/>
            <person name="Quint M."/>
            <person name="TheiBen G."/>
            <person name="Hagemann M."/>
            <person name="Harholt J."/>
            <person name="Dunand C."/>
            <person name="Zachgo S."/>
            <person name="Langdale J."/>
            <person name="Maumus F."/>
            <person name="Straeten D.V.D."/>
            <person name="Gould S.B."/>
            <person name="Rensing S.A."/>
        </authorList>
    </citation>
    <scope>NUCLEOTIDE SEQUENCE [LARGE SCALE GENOMIC DNA]</scope>
    <source>
        <strain evidence="13 14">S276</strain>
    </source>
</reference>
<evidence type="ECO:0000256" key="10">
    <source>
        <dbReference type="HAMAP-Rule" id="MF_03049"/>
    </source>
</evidence>
<accession>A0A388KX55</accession>
<keyword evidence="14" id="KW-1185">Reference proteome</keyword>
<dbReference type="Pfam" id="PF00899">
    <property type="entry name" value="ThiF"/>
    <property type="match status" value="1"/>
</dbReference>
<evidence type="ECO:0000256" key="7">
    <source>
        <dbReference type="ARBA" id="ARBA00022833"/>
    </source>
</evidence>
<dbReference type="InterPro" id="IPR000594">
    <property type="entry name" value="ThiF_NAD_FAD-bd"/>
</dbReference>
<dbReference type="SUPFAM" id="SSF69572">
    <property type="entry name" value="Activating enzymes of the ubiquitin-like proteins"/>
    <property type="match status" value="1"/>
</dbReference>
<feature type="binding site" evidence="10">
    <location>
        <position position="653"/>
    </location>
    <ligand>
        <name>Zn(2+)</name>
        <dbReference type="ChEBI" id="CHEBI:29105"/>
    </ligand>
</feature>
<keyword evidence="7 10" id="KW-0862">Zinc</keyword>
<comment type="function">
    <text evidence="10">Plays a central role in 2-thiolation of mcm(5)S(2)U at tRNA wobble positions of cytosolic tRNA(Lys), tRNA(Glu) and tRNA(Gln). Also essential during biosynthesis of the molybdenum cofactor. Acts by mediating the C-terminal thiocarboxylation of sulfur carriers URM1 and MOCS2A. Its N-terminus first activates URM1 and MOCS2A as acyl-adenylates (-COAMP), then the persulfide sulfur on the catalytic cysteine is transferred to URM1 and MOCS2A to form thiocarboxylation (-COSH) of their C-terminus. The reaction probably involves hydrogen sulfide that is generated from the persulfide intermediate and that acts as nucleophile towards URM1 and MOCS2A. Subsequently, a transient disulfide bond is formed. Does not use thiosulfate as sulfur donor; NFS1 probably acting as a sulfur donor for thiocarboxylation reactions.</text>
</comment>
<evidence type="ECO:0000256" key="5">
    <source>
        <dbReference type="ARBA" id="ARBA00022723"/>
    </source>
</evidence>
<feature type="binding site" evidence="10">
    <location>
        <position position="650"/>
    </location>
    <ligand>
        <name>Zn(2+)</name>
        <dbReference type="ChEBI" id="CHEBI:29105"/>
    </ligand>
</feature>
<comment type="catalytic activity">
    <reaction evidence="10">
        <text>[molybdopterin-synthase sulfur-carrier protein]-C-terminal Gly-Gly + ATP + H(+) = [molybdopterin-synthase sulfur-carrier protein]-C-terminal Gly-Gly-AMP + diphosphate</text>
        <dbReference type="Rhea" id="RHEA:43616"/>
        <dbReference type="Rhea" id="RHEA-COMP:12159"/>
        <dbReference type="Rhea" id="RHEA-COMP:12202"/>
        <dbReference type="ChEBI" id="CHEBI:15378"/>
        <dbReference type="ChEBI" id="CHEBI:30616"/>
        <dbReference type="ChEBI" id="CHEBI:33019"/>
        <dbReference type="ChEBI" id="CHEBI:90618"/>
        <dbReference type="ChEBI" id="CHEBI:90778"/>
        <dbReference type="EC" id="2.7.7.80"/>
    </reaction>
</comment>
<feature type="active site" description="Cysteine persulfide intermediate; for sulfurtransferase activity" evidence="10">
    <location>
        <position position="789"/>
    </location>
</feature>
<dbReference type="GO" id="GO:0005829">
    <property type="term" value="C:cytosol"/>
    <property type="evidence" value="ECO:0007669"/>
    <property type="project" value="UniProtKB-SubCell"/>
</dbReference>
<dbReference type="Proteomes" id="UP000265515">
    <property type="component" value="Unassembled WGS sequence"/>
</dbReference>
<feature type="compositionally biased region" description="Low complexity" evidence="11">
    <location>
        <begin position="235"/>
        <end position="248"/>
    </location>
</feature>
<sequence length="831" mass="90619">MNQHCLSTFGLPSDLPTFWQSATDAPLSFRIEQLEVSILEAAKWRKWWNAYVAWSFCLLRVVFHWAESANKDEEDEVPEDEVELLIVQAWRTDTEGELLGILFGKPRDDHLEPITSEVLIFLSQLLGDLPLDIISRCDQRPTPTALTCTLALHLMWSPCTEINGDNCCYPSSGHYLVIDVIDVTFWDPIIRRGEEREEASGEIEEVSEEEEEEDEDNSGPESDDPDYEELEESESGGSESYESASPSEQSKEEDEATVQKRSEKAEGKRGGSTRVNMDDGCSSVKKELEKGEEVEKNGECMPCTELARSLTATGKSGCDKLPCSPNVVVHDEPPGGFGGNTVNDTLFAGERLSDGGLQDGLSSEASGVVIDDGSEELKDDNGQEGRTAENEGGPMYDINWIPGPNGVLNAEKIHRYSRHLLVPGFGVAGQRGLVEGSVLIVGAGGLGSPVALYLAAAGVGRIGIVDHDTVDKSNLHRQIIHKENWVNASKAVSAAEACRAINSTIDVTPYQHAFTAECALDLVRDYSVVVDATDNVGSRYLISDACVIAGKPLVSGAAVSLYGQLTVLNYKGGPCYRCLYPDPPMPVACMRCADAGVLGVVPGIIGCLQSLEVIKVLSGLLEPLSQQHLFFDAPTSKFSIFKMAPPRPDCAACGKDPKVHAGNLHQFDYAAFVKAPLSDTGKPRKQLIPMTQAVSCQDFKKAMLSRRPCVLLDVREPHEFAIAYLPDSINIPYRQLANRIDEVREAMSRASTRTTSSQEVGTVQSGNLGDVDKHVVDGNEEDVPVYVLCRRGNHSQLATILLREKGFLTAFDITGGLESWSKDVDPSFPQY</sequence>
<evidence type="ECO:0000313" key="14">
    <source>
        <dbReference type="Proteomes" id="UP000265515"/>
    </source>
</evidence>
<gene>
    <name evidence="10" type="primary">MOCS3</name>
    <name evidence="10" type="synonym">CNX5</name>
    <name evidence="10" type="synonym">UBA4</name>
    <name evidence="13" type="ORF">CBR_g19046</name>
</gene>
<dbReference type="Pfam" id="PF00581">
    <property type="entry name" value="Rhodanese"/>
    <property type="match status" value="1"/>
</dbReference>
<dbReference type="GO" id="GO:0005524">
    <property type="term" value="F:ATP binding"/>
    <property type="evidence" value="ECO:0007669"/>
    <property type="project" value="UniProtKB-KW"/>
</dbReference>
<feature type="region of interest" description="Disordered" evidence="11">
    <location>
        <begin position="195"/>
        <end position="282"/>
    </location>
</feature>
<feature type="binding site" evidence="10">
    <location>
        <position position="578"/>
    </location>
    <ligand>
        <name>Zn(2+)</name>
        <dbReference type="ChEBI" id="CHEBI:29105"/>
    </ligand>
</feature>
<keyword evidence="3 10" id="KW-0808">Transferase</keyword>
<dbReference type="GO" id="GO:0061604">
    <property type="term" value="F:molybdopterin-synthase sulfurtransferase activity"/>
    <property type="evidence" value="ECO:0007669"/>
    <property type="project" value="UniProtKB-EC"/>
</dbReference>
<keyword evidence="2 10" id="KW-0963">Cytoplasm</keyword>
<keyword evidence="9 10" id="KW-0511">Multifunctional enzyme</keyword>
<evidence type="ECO:0000313" key="13">
    <source>
        <dbReference type="EMBL" id="GBG74639.1"/>
    </source>
</evidence>
<dbReference type="OrthoDB" id="10261062at2759"/>
<dbReference type="AlphaFoldDB" id="A0A388KX55"/>
<evidence type="ECO:0000256" key="6">
    <source>
        <dbReference type="ARBA" id="ARBA00022741"/>
    </source>
</evidence>
<comment type="pathway">
    <text evidence="10">tRNA modification; 5-methoxycarbonylmethyl-2-thiouridine-tRNA biosynthesis.</text>
</comment>
<evidence type="ECO:0000256" key="2">
    <source>
        <dbReference type="ARBA" id="ARBA00022490"/>
    </source>
</evidence>
<keyword evidence="6 10" id="KW-0547">Nucleotide-binding</keyword>
<protein>
    <recommendedName>
        <fullName evidence="10">Adenylyltransferase and sulfurtransferase MOCS3</fullName>
    </recommendedName>
    <alternativeName>
        <fullName evidence="10">Molybdenum cofactor synthesis protein 3</fullName>
    </alternativeName>
    <domain>
        <recommendedName>
            <fullName evidence="10">Molybdopterin-synthase adenylyltransferase</fullName>
            <ecNumber evidence="10">2.7.7.80</ecNumber>
        </recommendedName>
        <alternativeName>
            <fullName evidence="10">Adenylyltransferase MOCS3</fullName>
        </alternativeName>
        <alternativeName>
            <fullName evidence="10">Sulfur carrier protein MOCS2A adenylyltransferase</fullName>
        </alternativeName>
    </domain>
    <domain>
        <recommendedName>
            <fullName evidence="10">Molybdopterin-synthase sulfurtransferase</fullName>
            <ecNumber evidence="10">2.8.1.11</ecNumber>
        </recommendedName>
        <alternativeName>
            <fullName evidence="10">Sulfurtransferase MOCS3</fullName>
        </alternativeName>
        <alternativeName>
            <fullName evidence="10">Sulfur carrier protein MOCS2A sulfurtransferase</fullName>
        </alternativeName>
    </domain>
</protein>
<evidence type="ECO:0000256" key="9">
    <source>
        <dbReference type="ARBA" id="ARBA00023268"/>
    </source>
</evidence>
<evidence type="ECO:0000256" key="3">
    <source>
        <dbReference type="ARBA" id="ARBA00022679"/>
    </source>
</evidence>
<dbReference type="CDD" id="cd00757">
    <property type="entry name" value="ThiF_MoeB_HesA_family"/>
    <property type="match status" value="1"/>
</dbReference>
<feature type="domain" description="Rhodanese" evidence="12">
    <location>
        <begin position="705"/>
        <end position="829"/>
    </location>
</feature>
<feature type="region of interest" description="Disordered" evidence="11">
    <location>
        <begin position="371"/>
        <end position="394"/>
    </location>
</feature>
<proteinExistence type="inferred from homology"/>
<comment type="pathway">
    <text evidence="10">Cofactor biosynthesis; molybdopterin biosynthesis.</text>
</comment>
<feature type="binding site" evidence="10">
    <location>
        <position position="445"/>
    </location>
    <ligand>
        <name>ATP</name>
        <dbReference type="ChEBI" id="CHEBI:30616"/>
    </ligand>
</feature>
<evidence type="ECO:0000256" key="1">
    <source>
        <dbReference type="ARBA" id="ARBA00004514"/>
    </source>
</evidence>
<keyword evidence="5 10" id="KW-0479">Metal-binding</keyword>
<feature type="binding site" evidence="10">
    <location>
        <begin position="473"/>
        <end position="477"/>
    </location>
    <ligand>
        <name>ATP</name>
        <dbReference type="ChEBI" id="CHEBI:30616"/>
    </ligand>
</feature>
<dbReference type="InterPro" id="IPR001763">
    <property type="entry name" value="Rhodanese-like_dom"/>
</dbReference>
<dbReference type="Gramene" id="GBG74639">
    <property type="protein sequence ID" value="GBG74639"/>
    <property type="gene ID" value="CBR_g19046"/>
</dbReference>
<feature type="active site" description="Glycyl thioester intermediate; for adenylyltransferase activity" evidence="10">
    <location>
        <position position="592"/>
    </location>
</feature>
<feature type="compositionally biased region" description="Acidic residues" evidence="11">
    <location>
        <begin position="200"/>
        <end position="234"/>
    </location>
</feature>
<keyword evidence="4 10" id="KW-0819">tRNA processing</keyword>
<feature type="binding site" evidence="10">
    <location>
        <position position="466"/>
    </location>
    <ligand>
        <name>ATP</name>
        <dbReference type="ChEBI" id="CHEBI:30616"/>
    </ligand>
</feature>
<organism evidence="13 14">
    <name type="scientific">Chara braunii</name>
    <name type="common">Braun's stonewort</name>
    <dbReference type="NCBI Taxonomy" id="69332"/>
    <lineage>
        <taxon>Eukaryota</taxon>
        <taxon>Viridiplantae</taxon>
        <taxon>Streptophyta</taxon>
        <taxon>Charophyceae</taxon>
        <taxon>Charales</taxon>
        <taxon>Characeae</taxon>
        <taxon>Chara</taxon>
    </lineage>
</organism>
<dbReference type="PANTHER" id="PTHR10953">
    <property type="entry name" value="UBIQUITIN-ACTIVATING ENZYME E1"/>
    <property type="match status" value="1"/>
</dbReference>
<dbReference type="EMBL" id="BFEA01000207">
    <property type="protein sequence ID" value="GBG74639.1"/>
    <property type="molecule type" value="Genomic_DNA"/>
</dbReference>
<comment type="catalytic activity">
    <reaction evidence="10">
        <text>[molybdopterin-synthase sulfur-carrier protein]-C-terminal Gly-Gly-AMP + S-sulfanyl-L-cysteinyl-[cysteine desulfurase] + AH2 = [molybdopterin-synthase sulfur-carrier protein]-C-terminal-Gly-aminoethanethioate + L-cysteinyl-[cysteine desulfurase] + A + AMP + 2 H(+)</text>
        <dbReference type="Rhea" id="RHEA:48612"/>
        <dbReference type="Rhea" id="RHEA-COMP:12157"/>
        <dbReference type="Rhea" id="RHEA-COMP:12158"/>
        <dbReference type="Rhea" id="RHEA-COMP:12159"/>
        <dbReference type="Rhea" id="RHEA-COMP:19907"/>
        <dbReference type="ChEBI" id="CHEBI:13193"/>
        <dbReference type="ChEBI" id="CHEBI:15378"/>
        <dbReference type="ChEBI" id="CHEBI:17499"/>
        <dbReference type="ChEBI" id="CHEBI:29950"/>
        <dbReference type="ChEBI" id="CHEBI:61963"/>
        <dbReference type="ChEBI" id="CHEBI:90618"/>
        <dbReference type="ChEBI" id="CHEBI:232372"/>
        <dbReference type="ChEBI" id="CHEBI:456215"/>
        <dbReference type="EC" id="2.8.1.11"/>
    </reaction>
</comment>
<dbReference type="PANTHER" id="PTHR10953:SF102">
    <property type="entry name" value="ADENYLYLTRANSFERASE AND SULFURTRANSFERASE MOCS3"/>
    <property type="match status" value="1"/>
</dbReference>
<evidence type="ECO:0000256" key="4">
    <source>
        <dbReference type="ARBA" id="ARBA00022694"/>
    </source>
</evidence>
<dbReference type="InterPro" id="IPR036873">
    <property type="entry name" value="Rhodanese-like_dom_sf"/>
</dbReference>
<feature type="compositionally biased region" description="Polar residues" evidence="11">
    <location>
        <begin position="758"/>
        <end position="767"/>
    </location>
</feature>
<feature type="binding site" evidence="10">
    <location>
        <position position="575"/>
    </location>
    <ligand>
        <name>Zn(2+)</name>
        <dbReference type="ChEBI" id="CHEBI:29105"/>
    </ligand>
</feature>
<keyword evidence="10" id="KW-0501">Molybdenum cofactor biosynthesis</keyword>
<feature type="binding site" evidence="10">
    <location>
        <position position="490"/>
    </location>
    <ligand>
        <name>ATP</name>
        <dbReference type="ChEBI" id="CHEBI:30616"/>
    </ligand>
</feature>
<keyword evidence="8 10" id="KW-0067">ATP-binding</keyword>
<evidence type="ECO:0000259" key="12">
    <source>
        <dbReference type="PROSITE" id="PS50206"/>
    </source>
</evidence>
<dbReference type="InterPro" id="IPR028885">
    <property type="entry name" value="MOCS3/Uba4"/>
</dbReference>
<feature type="compositionally biased region" description="Basic and acidic residues" evidence="11">
    <location>
        <begin position="375"/>
        <end position="389"/>
    </location>
</feature>
<dbReference type="EC" id="2.7.7.80" evidence="10"/>
<dbReference type="GO" id="GO:0061605">
    <property type="term" value="F:molybdopterin-synthase adenylyltransferase activity"/>
    <property type="evidence" value="ECO:0007669"/>
    <property type="project" value="UniProtKB-EC"/>
</dbReference>
<dbReference type="FunFam" id="3.40.50.720:FF:000033">
    <property type="entry name" value="Adenylyltransferase and sulfurtransferase MOCS3"/>
    <property type="match status" value="1"/>
</dbReference>
<dbReference type="InterPro" id="IPR045886">
    <property type="entry name" value="ThiF/MoeB/HesA"/>
</dbReference>
<dbReference type="PROSITE" id="PS50206">
    <property type="entry name" value="RHODANESE_3"/>
    <property type="match status" value="1"/>
</dbReference>
<dbReference type="GO" id="GO:0002143">
    <property type="term" value="P:tRNA wobble position uridine thiolation"/>
    <property type="evidence" value="ECO:0007669"/>
    <property type="project" value="InterPro"/>
</dbReference>